<comment type="caution">
    <text evidence="2">The sequence shown here is derived from an EMBL/GenBank/DDBJ whole genome shotgun (WGS) entry which is preliminary data.</text>
</comment>
<dbReference type="Proteomes" id="UP001107558">
    <property type="component" value="Chromosome 4"/>
</dbReference>
<name>A0A9J6BHF1_POLVA</name>
<protein>
    <submittedName>
        <fullName evidence="2">Uncharacterized protein</fullName>
    </submittedName>
</protein>
<evidence type="ECO:0000256" key="1">
    <source>
        <dbReference type="SAM" id="Phobius"/>
    </source>
</evidence>
<sequence>MKIRKFCCCFSLEFGAFVIGVVRLIWASVDGFSKITGGFSLLFQEYQNKAEAIRTIYFGIYILMAYGISSALLVSGVLKRQIESIQCYRYTARTTTCILFIVSIALIANTRAIFWHLKFTVSDAVLTLLYTAVEIYCLYVVGSLYGQLKAENQKEKDQRKEKQSQPYIITISDMTMSENIV</sequence>
<feature type="transmembrane region" description="Helical" evidence="1">
    <location>
        <begin position="128"/>
        <end position="146"/>
    </location>
</feature>
<keyword evidence="1" id="KW-0812">Transmembrane</keyword>
<dbReference type="AlphaFoldDB" id="A0A9J6BHF1"/>
<feature type="transmembrane region" description="Helical" evidence="1">
    <location>
        <begin position="90"/>
        <end position="108"/>
    </location>
</feature>
<feature type="transmembrane region" description="Helical" evidence="1">
    <location>
        <begin position="7"/>
        <end position="26"/>
    </location>
</feature>
<keyword evidence="1" id="KW-0472">Membrane</keyword>
<proteinExistence type="predicted"/>
<reference evidence="2" key="1">
    <citation type="submission" date="2021-03" db="EMBL/GenBank/DDBJ databases">
        <title>Chromosome level genome of the anhydrobiotic midge Polypedilum vanderplanki.</title>
        <authorList>
            <person name="Yoshida Y."/>
            <person name="Kikawada T."/>
            <person name="Gusev O."/>
        </authorList>
    </citation>
    <scope>NUCLEOTIDE SEQUENCE</scope>
    <source>
        <strain evidence="2">NIAS01</strain>
        <tissue evidence="2">Whole body or cell culture</tissue>
    </source>
</reference>
<organism evidence="2 3">
    <name type="scientific">Polypedilum vanderplanki</name>
    <name type="common">Sleeping chironomid midge</name>
    <dbReference type="NCBI Taxonomy" id="319348"/>
    <lineage>
        <taxon>Eukaryota</taxon>
        <taxon>Metazoa</taxon>
        <taxon>Ecdysozoa</taxon>
        <taxon>Arthropoda</taxon>
        <taxon>Hexapoda</taxon>
        <taxon>Insecta</taxon>
        <taxon>Pterygota</taxon>
        <taxon>Neoptera</taxon>
        <taxon>Endopterygota</taxon>
        <taxon>Diptera</taxon>
        <taxon>Nematocera</taxon>
        <taxon>Chironomoidea</taxon>
        <taxon>Chironomidae</taxon>
        <taxon>Chironominae</taxon>
        <taxon>Polypedilum</taxon>
        <taxon>Polypedilum</taxon>
    </lineage>
</organism>
<gene>
    <name evidence="2" type="ORF">PVAND_016806</name>
</gene>
<keyword evidence="3" id="KW-1185">Reference proteome</keyword>
<keyword evidence="1" id="KW-1133">Transmembrane helix</keyword>
<accession>A0A9J6BHF1</accession>
<evidence type="ECO:0000313" key="2">
    <source>
        <dbReference type="EMBL" id="KAG5668886.1"/>
    </source>
</evidence>
<feature type="transmembrane region" description="Helical" evidence="1">
    <location>
        <begin position="56"/>
        <end position="78"/>
    </location>
</feature>
<dbReference type="EMBL" id="JADBJN010000004">
    <property type="protein sequence ID" value="KAG5668886.1"/>
    <property type="molecule type" value="Genomic_DNA"/>
</dbReference>
<evidence type="ECO:0000313" key="3">
    <source>
        <dbReference type="Proteomes" id="UP001107558"/>
    </source>
</evidence>